<keyword evidence="1" id="KW-0472">Membrane</keyword>
<protein>
    <submittedName>
        <fullName evidence="2">Uncharacterized protein</fullName>
    </submittedName>
</protein>
<sequence>MIIVGTFKPSIEIEHATSEIEQYGIPPEEMMVFYMNEYPPISNRKKIPIDIHVSSFEIGMAFATGFAVIGASIGFKLIIGPIFSGLLAAIIGFTFGYSIYYFFHRKKESPLPKSLPDIIIIIQSPKEIAPTIKQILWKHEAKSVGMRKRYD</sequence>
<organism evidence="2 3">
    <name type="scientific">Niallia hominis</name>
    <dbReference type="NCBI Taxonomy" id="3133173"/>
    <lineage>
        <taxon>Bacteria</taxon>
        <taxon>Bacillati</taxon>
        <taxon>Bacillota</taxon>
        <taxon>Bacilli</taxon>
        <taxon>Bacillales</taxon>
        <taxon>Bacillaceae</taxon>
        <taxon>Niallia</taxon>
    </lineage>
</organism>
<dbReference type="Proteomes" id="UP001465426">
    <property type="component" value="Unassembled WGS sequence"/>
</dbReference>
<dbReference type="RefSeq" id="WP_109768053.1">
    <property type="nucleotide sequence ID" value="NZ_JBBMFN010000065.1"/>
</dbReference>
<name>A0ABV1F335_9BACI</name>
<reference evidence="2 3" key="1">
    <citation type="submission" date="2024-03" db="EMBL/GenBank/DDBJ databases">
        <title>Human intestinal bacterial collection.</title>
        <authorList>
            <person name="Pauvert C."/>
            <person name="Hitch T.C.A."/>
            <person name="Clavel T."/>
        </authorList>
    </citation>
    <scope>NUCLEOTIDE SEQUENCE [LARGE SCALE GENOMIC DNA]</scope>
    <source>
        <strain evidence="2 3">CLA-SR-H024</strain>
    </source>
</reference>
<comment type="caution">
    <text evidence="2">The sequence shown here is derived from an EMBL/GenBank/DDBJ whole genome shotgun (WGS) entry which is preliminary data.</text>
</comment>
<evidence type="ECO:0000313" key="3">
    <source>
        <dbReference type="Proteomes" id="UP001465426"/>
    </source>
</evidence>
<proteinExistence type="predicted"/>
<evidence type="ECO:0000313" key="2">
    <source>
        <dbReference type="EMBL" id="MEQ2467808.1"/>
    </source>
</evidence>
<feature type="transmembrane region" description="Helical" evidence="1">
    <location>
        <begin position="53"/>
        <end position="75"/>
    </location>
</feature>
<keyword evidence="3" id="KW-1185">Reference proteome</keyword>
<feature type="transmembrane region" description="Helical" evidence="1">
    <location>
        <begin position="81"/>
        <end position="103"/>
    </location>
</feature>
<evidence type="ECO:0000256" key="1">
    <source>
        <dbReference type="SAM" id="Phobius"/>
    </source>
</evidence>
<gene>
    <name evidence="2" type="ORF">WMO63_19295</name>
</gene>
<keyword evidence="1" id="KW-1133">Transmembrane helix</keyword>
<keyword evidence="1" id="KW-0812">Transmembrane</keyword>
<dbReference type="EMBL" id="JBBMFN010000065">
    <property type="protein sequence ID" value="MEQ2467808.1"/>
    <property type="molecule type" value="Genomic_DNA"/>
</dbReference>
<accession>A0ABV1F335</accession>